<dbReference type="Proteomes" id="UP000013776">
    <property type="component" value="Unassembled WGS sequence"/>
</dbReference>
<organism evidence="4 5">
    <name type="scientific">Taphrina deformans (strain PYCC 5710 / ATCC 11124 / CBS 356.35 / IMI 108563 / JCM 9778 / NBRC 8474)</name>
    <name type="common">Peach leaf curl fungus</name>
    <name type="synonym">Lalaria deformans</name>
    <dbReference type="NCBI Taxonomy" id="1097556"/>
    <lineage>
        <taxon>Eukaryota</taxon>
        <taxon>Fungi</taxon>
        <taxon>Dikarya</taxon>
        <taxon>Ascomycota</taxon>
        <taxon>Taphrinomycotina</taxon>
        <taxon>Taphrinomycetes</taxon>
        <taxon>Taphrinales</taxon>
        <taxon>Taphrinaceae</taxon>
        <taxon>Taphrina</taxon>
    </lineage>
</organism>
<dbReference type="GO" id="GO:0015937">
    <property type="term" value="P:coenzyme A biosynthetic process"/>
    <property type="evidence" value="ECO:0007669"/>
    <property type="project" value="InterPro"/>
</dbReference>
<protein>
    <recommendedName>
        <fullName evidence="6">Dephospho-CoA kinase</fullName>
    </recommendedName>
</protein>
<gene>
    <name evidence="4" type="ORF">TAPDE_004313</name>
</gene>
<accession>R4XHF7</accession>
<dbReference type="eggNOG" id="KOG3220">
    <property type="taxonomic scope" value="Eukaryota"/>
</dbReference>
<dbReference type="EMBL" id="CAHR02000191">
    <property type="protein sequence ID" value="CCG83963.1"/>
    <property type="molecule type" value="Genomic_DNA"/>
</dbReference>
<proteinExistence type="inferred from homology"/>
<dbReference type="OrthoDB" id="247245at2759"/>
<dbReference type="STRING" id="1097556.R4XHF7"/>
<reference evidence="4 5" key="1">
    <citation type="journal article" date="2013" name="MBio">
        <title>Genome sequencing of the plant pathogen Taphrina deformans, the causal agent of peach leaf curl.</title>
        <authorList>
            <person name="Cisse O.H."/>
            <person name="Almeida J.M.G.C.F."/>
            <person name="Fonseca A."/>
            <person name="Kumar A.A."/>
            <person name="Salojaervi J."/>
            <person name="Overmyer K."/>
            <person name="Hauser P.M."/>
            <person name="Pagni M."/>
        </authorList>
    </citation>
    <scope>NUCLEOTIDE SEQUENCE [LARGE SCALE GENOMIC DNA]</scope>
    <source>
        <strain evidence="5">PYCC 5710 / ATCC 11124 / CBS 356.35 / IMI 108563 / JCM 9778 / NBRC 8474</strain>
    </source>
</reference>
<dbReference type="GO" id="GO:0005737">
    <property type="term" value="C:cytoplasm"/>
    <property type="evidence" value="ECO:0007669"/>
    <property type="project" value="UniProtKB-ARBA"/>
</dbReference>
<evidence type="ECO:0000256" key="3">
    <source>
        <dbReference type="ARBA" id="ARBA00022840"/>
    </source>
</evidence>
<evidence type="ECO:0000313" key="4">
    <source>
        <dbReference type="EMBL" id="CCG83963.1"/>
    </source>
</evidence>
<name>R4XHF7_TAPDE</name>
<evidence type="ECO:0008006" key="6">
    <source>
        <dbReference type="Google" id="ProtNLM"/>
    </source>
</evidence>
<dbReference type="HAMAP" id="MF_00376">
    <property type="entry name" value="Dephospho_CoA_kinase"/>
    <property type="match status" value="1"/>
</dbReference>
<dbReference type="Pfam" id="PF01121">
    <property type="entry name" value="CoaE"/>
    <property type="match status" value="1"/>
</dbReference>
<dbReference type="SUPFAM" id="SSF52540">
    <property type="entry name" value="P-loop containing nucleoside triphosphate hydrolases"/>
    <property type="match status" value="1"/>
</dbReference>
<dbReference type="PANTHER" id="PTHR10695">
    <property type="entry name" value="DEPHOSPHO-COA KINASE-RELATED"/>
    <property type="match status" value="1"/>
</dbReference>
<sequence length="245" mass="26844">MLIVGLTGGIATGKSTVSKLISERGIPIVDADILARKVVEPGESAYTQIVSTFSSSTPDLLLGDGTLNRPALGRRIFNDDAARKTLNGITHPAVRRAMTLAALKYWISGYRMIVMDVPLLFEGGLDLFCGKTVVVACSDDLQMKRLLARDSHLTKEDATSRVRSQMPILAKKDKADIVIENDGSFEDLKARLDQVLHEMTPYMLTGLLEWICPPIGISMGAWTILLRYFTKQQGRPHSSGKASKL</sequence>
<dbReference type="FunFam" id="3.40.50.300:FF:000485">
    <property type="entry name" value="Dephospho-CoA kinase CAB5"/>
    <property type="match status" value="1"/>
</dbReference>
<dbReference type="InterPro" id="IPR001977">
    <property type="entry name" value="Depp_CoAkinase"/>
</dbReference>
<dbReference type="InterPro" id="IPR027417">
    <property type="entry name" value="P-loop_NTPase"/>
</dbReference>
<dbReference type="PROSITE" id="PS51219">
    <property type="entry name" value="DPCK"/>
    <property type="match status" value="1"/>
</dbReference>
<comment type="caution">
    <text evidence="4">The sequence shown here is derived from an EMBL/GenBank/DDBJ whole genome shotgun (WGS) entry which is preliminary data.</text>
</comment>
<dbReference type="GO" id="GO:0005524">
    <property type="term" value="F:ATP binding"/>
    <property type="evidence" value="ECO:0007669"/>
    <property type="project" value="UniProtKB-KW"/>
</dbReference>
<evidence type="ECO:0000313" key="5">
    <source>
        <dbReference type="Proteomes" id="UP000013776"/>
    </source>
</evidence>
<dbReference type="AlphaFoldDB" id="R4XHF7"/>
<dbReference type="GO" id="GO:0004140">
    <property type="term" value="F:dephospho-CoA kinase activity"/>
    <property type="evidence" value="ECO:0007669"/>
    <property type="project" value="InterPro"/>
</dbReference>
<dbReference type="CDD" id="cd02022">
    <property type="entry name" value="DPCK"/>
    <property type="match status" value="1"/>
</dbReference>
<keyword evidence="2" id="KW-0547">Nucleotide-binding</keyword>
<evidence type="ECO:0000256" key="2">
    <source>
        <dbReference type="ARBA" id="ARBA00022741"/>
    </source>
</evidence>
<keyword evidence="3" id="KW-0067">ATP-binding</keyword>
<dbReference type="NCBIfam" id="TIGR00152">
    <property type="entry name" value="dephospho-CoA kinase"/>
    <property type="match status" value="1"/>
</dbReference>
<keyword evidence="5" id="KW-1185">Reference proteome</keyword>
<dbReference type="VEuPathDB" id="FungiDB:TAPDE_004313"/>
<comment type="similarity">
    <text evidence="1">Belongs to the CoaE family.</text>
</comment>
<evidence type="ECO:0000256" key="1">
    <source>
        <dbReference type="ARBA" id="ARBA00009018"/>
    </source>
</evidence>
<dbReference type="PANTHER" id="PTHR10695:SF46">
    <property type="entry name" value="BIFUNCTIONAL COENZYME A SYNTHASE-RELATED"/>
    <property type="match status" value="1"/>
</dbReference>
<dbReference type="Gene3D" id="3.40.50.300">
    <property type="entry name" value="P-loop containing nucleotide triphosphate hydrolases"/>
    <property type="match status" value="1"/>
</dbReference>